<feature type="compositionally biased region" description="Low complexity" evidence="1">
    <location>
        <begin position="14"/>
        <end position="24"/>
    </location>
</feature>
<sequence length="649" mass="73141">MPPKPPSTASPNTRGPSPGSSRPSQTRKRTRNPKPKSSAKPKQSRSQPPTNAPKPPEHALLEVFKQLKQLRLDALIADTEGKAKEFNQGLQPTLEPLRHTTHSRILQEANSIQFGAQQYLRNAIDAITLGIYLDLESEMESLNDKYPHQHQPHPEWLRESWSLLERLYRYLDYFQSPWQALGLLKRFFPQEDVLEATYENRLTPLRDAVGLLIKQHRRDESTGALVRGIIVALLDLLPDWFGGDGHTALTLKHQALANVAYFTPPPSPKSATTTKSTQNTTIAQEWEYYRNLTSKAATGNNAKQATPPVTAVETTHSLEDDASSDEASDDETTSLEDHIVSPSDYESRLNNIVDHFYVIAVDTIEFLDDCYTIPPEESFKDALTRIFGKVYQAQFTSISEARKHQTATTKEVLHKVDQIVGSMAVKPNEVVEFVGDLNDFIDKVYTDAIMFAIESQVPMAYFDDGTHAYSSKESMLSDFQKVKPHMIKVPWGNVSTNGSGFLTIYDDQNRGLKMQAECILTDVKSIDSFKLSDRHPAWIPKRYLIKSGYDFVDLGKEGSKSVLTYNHQTYRNKAGGIIWVLNNDEGNACLPMKYTPKLKKMIRVFSRLQNISYENFCERGGLSDDDFSDDEDASDDEDTSDDEDASDSD</sequence>
<dbReference type="RefSeq" id="XP_034012463.1">
    <property type="nucleotide sequence ID" value="XM_034155433.1"/>
</dbReference>
<feature type="compositionally biased region" description="Basic residues" evidence="1">
    <location>
        <begin position="25"/>
        <end position="43"/>
    </location>
</feature>
<dbReference type="Proteomes" id="UP000449547">
    <property type="component" value="Unassembled WGS sequence"/>
</dbReference>
<evidence type="ECO:0000313" key="3">
    <source>
        <dbReference type="Proteomes" id="UP000449547"/>
    </source>
</evidence>
<dbReference type="VEuPathDB" id="FungiDB:DIURU_002748"/>
<organism evidence="2 3">
    <name type="scientific">Diutina rugosa</name>
    <name type="common">Yeast</name>
    <name type="synonym">Candida rugosa</name>
    <dbReference type="NCBI Taxonomy" id="5481"/>
    <lineage>
        <taxon>Eukaryota</taxon>
        <taxon>Fungi</taxon>
        <taxon>Dikarya</taxon>
        <taxon>Ascomycota</taxon>
        <taxon>Saccharomycotina</taxon>
        <taxon>Pichiomycetes</taxon>
        <taxon>Debaryomycetaceae</taxon>
        <taxon>Diutina</taxon>
    </lineage>
</organism>
<feature type="region of interest" description="Disordered" evidence="1">
    <location>
        <begin position="620"/>
        <end position="649"/>
    </location>
</feature>
<evidence type="ECO:0000313" key="2">
    <source>
        <dbReference type="EMBL" id="KAA8902639.1"/>
    </source>
</evidence>
<dbReference type="EMBL" id="SWFT01000085">
    <property type="protein sequence ID" value="KAA8902639.1"/>
    <property type="molecule type" value="Genomic_DNA"/>
</dbReference>
<feature type="compositionally biased region" description="Acidic residues" evidence="1">
    <location>
        <begin position="320"/>
        <end position="334"/>
    </location>
</feature>
<gene>
    <name evidence="2" type="ORF">DIURU_002748</name>
</gene>
<feature type="region of interest" description="Disordered" evidence="1">
    <location>
        <begin position="1"/>
        <end position="56"/>
    </location>
</feature>
<protein>
    <submittedName>
        <fullName evidence="2">Uncharacterized protein</fullName>
    </submittedName>
</protein>
<dbReference type="AlphaFoldDB" id="A0A642UNT0"/>
<comment type="caution">
    <text evidence="2">The sequence shown here is derived from an EMBL/GenBank/DDBJ whole genome shotgun (WGS) entry which is preliminary data.</text>
</comment>
<accession>A0A642UNT0</accession>
<name>A0A642UNT0_DIURU</name>
<dbReference type="GeneID" id="54781399"/>
<proteinExistence type="predicted"/>
<reference evidence="2 3" key="1">
    <citation type="submission" date="2019-07" db="EMBL/GenBank/DDBJ databases">
        <title>Genome assembly of two rare yeast pathogens: Diutina rugosa and Trichomonascus ciferrii.</title>
        <authorList>
            <person name="Mixao V."/>
            <person name="Saus E."/>
            <person name="Hansen A."/>
            <person name="Lass-Flor C."/>
            <person name="Gabaldon T."/>
        </authorList>
    </citation>
    <scope>NUCLEOTIDE SEQUENCE [LARGE SCALE GENOMIC DNA]</scope>
    <source>
        <strain evidence="2 3">CBS 613</strain>
    </source>
</reference>
<keyword evidence="3" id="KW-1185">Reference proteome</keyword>
<feature type="compositionally biased region" description="Acidic residues" evidence="1">
    <location>
        <begin position="623"/>
        <end position="649"/>
    </location>
</feature>
<feature type="region of interest" description="Disordered" evidence="1">
    <location>
        <begin position="298"/>
        <end position="339"/>
    </location>
</feature>
<evidence type="ECO:0000256" key="1">
    <source>
        <dbReference type="SAM" id="MobiDB-lite"/>
    </source>
</evidence>